<keyword evidence="1" id="KW-0812">Transmembrane</keyword>
<proteinExistence type="predicted"/>
<evidence type="ECO:0000313" key="3">
    <source>
        <dbReference type="Proteomes" id="UP000199488"/>
    </source>
</evidence>
<protein>
    <submittedName>
        <fullName evidence="2">Uncharacterized protein</fullName>
    </submittedName>
</protein>
<gene>
    <name evidence="2" type="ORF">SAMN05421781_0437</name>
</gene>
<feature type="transmembrane region" description="Helical" evidence="1">
    <location>
        <begin position="6"/>
        <end position="25"/>
    </location>
</feature>
<keyword evidence="1" id="KW-0472">Membrane</keyword>
<evidence type="ECO:0000313" key="2">
    <source>
        <dbReference type="EMBL" id="SDW09830.1"/>
    </source>
</evidence>
<evidence type="ECO:0000256" key="1">
    <source>
        <dbReference type="SAM" id="Phobius"/>
    </source>
</evidence>
<dbReference type="EMBL" id="FNNC01000001">
    <property type="protein sequence ID" value="SDW09830.1"/>
    <property type="molecule type" value="Genomic_DNA"/>
</dbReference>
<keyword evidence="1" id="KW-1133">Transmembrane helix</keyword>
<accession>A0A1H2QSG1</accession>
<dbReference type="AlphaFoldDB" id="A0A1H2QSG1"/>
<dbReference type="STRING" id="1122204.SAMN05421781_0437"/>
<name>A0A1H2QSG1_9BACI</name>
<sequence>MPEFFPIAGVLGLLMSFLLKVWIVPKEAVLLRDTKGQYEVSTQQVIYFPERGLSNDHPANNGS</sequence>
<organism evidence="2 3">
    <name type="scientific">Marinococcus luteus</name>
    <dbReference type="NCBI Taxonomy" id="1122204"/>
    <lineage>
        <taxon>Bacteria</taxon>
        <taxon>Bacillati</taxon>
        <taxon>Bacillota</taxon>
        <taxon>Bacilli</taxon>
        <taxon>Bacillales</taxon>
        <taxon>Bacillaceae</taxon>
        <taxon>Marinococcus</taxon>
    </lineage>
</organism>
<reference evidence="2 3" key="1">
    <citation type="submission" date="2016-10" db="EMBL/GenBank/DDBJ databases">
        <authorList>
            <person name="de Groot N.N."/>
        </authorList>
    </citation>
    <scope>NUCLEOTIDE SEQUENCE [LARGE SCALE GENOMIC DNA]</scope>
    <source>
        <strain evidence="2 3">DSM 23126</strain>
    </source>
</reference>
<dbReference type="Proteomes" id="UP000199488">
    <property type="component" value="Unassembled WGS sequence"/>
</dbReference>
<keyword evidence="3" id="KW-1185">Reference proteome</keyword>